<sequence length="344" mass="37913">MAAPTCFLHTFAPGLLFLAGITLHGTVSALPLADPAERPVAEAIGRYEADSLAGGPGKDGIPAIDSPQFEAADQSDLDPGDKVIGLYYKGEARAYPQSTLVWHEIVNDTIDGDGIAITYCPLTGSAVGFERGETELGVSGRLVNSNLVMYDRTSDSRFPQILATGITGRHRREALREVRLIWTTWEAWRTRYPQTRVLSRNTGFLRNYGDDPYGTYNPVTGYYRPDSRALFPAMHTDDRYPAKQVVLGLRDRNGAVAIDKTRLARDGVIEFSRGGDHYLAIHDPVLDTGWLFRAGQSVSVDPSAVEFGPEGPRFPGRDALTPINAFEVMWFAWFAFYPDTGHLQ</sequence>
<organism evidence="2 3">
    <name type="scientific">Spiribacter vilamensis</name>
    <dbReference type="NCBI Taxonomy" id="531306"/>
    <lineage>
        <taxon>Bacteria</taxon>
        <taxon>Pseudomonadati</taxon>
        <taxon>Pseudomonadota</taxon>
        <taxon>Gammaproteobacteria</taxon>
        <taxon>Chromatiales</taxon>
        <taxon>Ectothiorhodospiraceae</taxon>
        <taxon>Spiribacter</taxon>
    </lineage>
</organism>
<dbReference type="RefSeq" id="WP_239016192.1">
    <property type="nucleotide sequence ID" value="NZ_SHLI01000001.1"/>
</dbReference>
<comment type="caution">
    <text evidence="2">The sequence shown here is derived from an EMBL/GenBank/DDBJ whole genome shotgun (WGS) entry which is preliminary data.</text>
</comment>
<gene>
    <name evidence="2" type="ORF">EV698_0630</name>
</gene>
<proteinExistence type="predicted"/>
<accession>A0A4Q8CZH5</accession>
<evidence type="ECO:0000313" key="2">
    <source>
        <dbReference type="EMBL" id="RZU98384.1"/>
    </source>
</evidence>
<evidence type="ECO:0000256" key="1">
    <source>
        <dbReference type="SAM" id="MobiDB-lite"/>
    </source>
</evidence>
<keyword evidence="3" id="KW-1185">Reference proteome</keyword>
<dbReference type="AlphaFoldDB" id="A0A4Q8CZH5"/>
<dbReference type="InterPro" id="IPR021516">
    <property type="entry name" value="DUF3179"/>
</dbReference>
<feature type="region of interest" description="Disordered" evidence="1">
    <location>
        <begin position="51"/>
        <end position="75"/>
    </location>
</feature>
<dbReference type="EMBL" id="SHLI01000001">
    <property type="protein sequence ID" value="RZU98384.1"/>
    <property type="molecule type" value="Genomic_DNA"/>
</dbReference>
<reference evidence="2 3" key="1">
    <citation type="submission" date="2019-02" db="EMBL/GenBank/DDBJ databases">
        <title>Genomic Encyclopedia of Type Strains, Phase IV (KMG-IV): sequencing the most valuable type-strain genomes for metagenomic binning, comparative biology and taxonomic classification.</title>
        <authorList>
            <person name="Goeker M."/>
        </authorList>
    </citation>
    <scope>NUCLEOTIDE SEQUENCE [LARGE SCALE GENOMIC DNA]</scope>
    <source>
        <strain evidence="2 3">DSM 21056</strain>
    </source>
</reference>
<dbReference type="Pfam" id="PF11376">
    <property type="entry name" value="DUF3179"/>
    <property type="match status" value="1"/>
</dbReference>
<evidence type="ECO:0000313" key="3">
    <source>
        <dbReference type="Proteomes" id="UP000292298"/>
    </source>
</evidence>
<dbReference type="Proteomes" id="UP000292298">
    <property type="component" value="Unassembled WGS sequence"/>
</dbReference>
<protein>
    <submittedName>
        <fullName evidence="2">Uncharacterized protein DUF3179</fullName>
    </submittedName>
</protein>
<name>A0A4Q8CZH5_9GAMM</name>